<feature type="transmembrane region" description="Helical" evidence="2">
    <location>
        <begin position="221"/>
        <end position="242"/>
    </location>
</feature>
<dbReference type="EMBL" id="JASSZA010000010">
    <property type="protein sequence ID" value="KAK2100708.1"/>
    <property type="molecule type" value="Genomic_DNA"/>
</dbReference>
<comment type="caution">
    <text evidence="3">The sequence shown here is derived from an EMBL/GenBank/DDBJ whole genome shotgun (WGS) entry which is preliminary data.</text>
</comment>
<keyword evidence="2" id="KW-0472">Membrane</keyword>
<feature type="transmembrane region" description="Helical" evidence="2">
    <location>
        <begin position="78"/>
        <end position="96"/>
    </location>
</feature>
<gene>
    <name evidence="3" type="primary">PDE3B</name>
    <name evidence="3" type="ORF">P7K49_022056</name>
</gene>
<sequence length="330" mass="36101">MRRDERDAKAMRSPQPPDGAGLPPESLRNGYVKSCVSPLRQDPPRGFFFHLCRFCNVELGPLPASPHQPPRGSPFSRARLSLVALAAFVLALLLGAEPESWAAGAAWLRTLLSVCSHSLSPLFSIACAFFFLTCFLTRTKRGPGPGRRGGWWWLLALPACCYLGDFVVWQWWSWSWPWGDGDAGSSVPHTPPEAAAGRLLLVLSCVGLLLTLAYPLRLRHGILVLLLASFVWWVSFTSLGSLPSALRPLLSGLVGGAGCLLALGLDHFFQIREAPLHPRLSSAAEEKVPVIRPRRRSSCVSLGETAASHYGSCKIFRRPSLPCISREQVC</sequence>
<keyword evidence="4" id="KW-1185">Reference proteome</keyword>
<proteinExistence type="predicted"/>
<feature type="transmembrane region" description="Helical" evidence="2">
    <location>
        <begin position="116"/>
        <end position="137"/>
    </location>
</feature>
<name>A0ABQ9UUF2_SAGOE</name>
<feature type="transmembrane region" description="Helical" evidence="2">
    <location>
        <begin position="149"/>
        <end position="172"/>
    </location>
</feature>
<feature type="transmembrane region" description="Helical" evidence="2">
    <location>
        <begin position="195"/>
        <end position="214"/>
    </location>
</feature>
<feature type="region of interest" description="Disordered" evidence="1">
    <location>
        <begin position="1"/>
        <end position="26"/>
    </location>
</feature>
<evidence type="ECO:0000256" key="2">
    <source>
        <dbReference type="SAM" id="Phobius"/>
    </source>
</evidence>
<protein>
    <submittedName>
        <fullName evidence="3">cGMP-inhibited 3',5'-cyclic phosphodiesterase B</fullName>
    </submittedName>
</protein>
<organism evidence="3 4">
    <name type="scientific">Saguinus oedipus</name>
    <name type="common">Cotton-top tamarin</name>
    <name type="synonym">Oedipomidas oedipus</name>
    <dbReference type="NCBI Taxonomy" id="9490"/>
    <lineage>
        <taxon>Eukaryota</taxon>
        <taxon>Metazoa</taxon>
        <taxon>Chordata</taxon>
        <taxon>Craniata</taxon>
        <taxon>Vertebrata</taxon>
        <taxon>Euteleostomi</taxon>
        <taxon>Mammalia</taxon>
        <taxon>Eutheria</taxon>
        <taxon>Euarchontoglires</taxon>
        <taxon>Primates</taxon>
        <taxon>Haplorrhini</taxon>
        <taxon>Platyrrhini</taxon>
        <taxon>Cebidae</taxon>
        <taxon>Callitrichinae</taxon>
        <taxon>Saguinus</taxon>
    </lineage>
</organism>
<evidence type="ECO:0000313" key="4">
    <source>
        <dbReference type="Proteomes" id="UP001266305"/>
    </source>
</evidence>
<evidence type="ECO:0000256" key="1">
    <source>
        <dbReference type="SAM" id="MobiDB-lite"/>
    </source>
</evidence>
<dbReference type="Proteomes" id="UP001266305">
    <property type="component" value="Unassembled WGS sequence"/>
</dbReference>
<feature type="compositionally biased region" description="Basic and acidic residues" evidence="1">
    <location>
        <begin position="1"/>
        <end position="10"/>
    </location>
</feature>
<keyword evidence="2" id="KW-1133">Transmembrane helix</keyword>
<reference evidence="3 4" key="1">
    <citation type="submission" date="2023-05" db="EMBL/GenBank/DDBJ databases">
        <title>B98-5 Cell Line De Novo Hybrid Assembly: An Optical Mapping Approach.</title>
        <authorList>
            <person name="Kananen K."/>
            <person name="Auerbach J.A."/>
            <person name="Kautto E."/>
            <person name="Blachly J.S."/>
        </authorList>
    </citation>
    <scope>NUCLEOTIDE SEQUENCE [LARGE SCALE GENOMIC DNA]</scope>
    <source>
        <strain evidence="3">B95-8</strain>
        <tissue evidence="3">Cell line</tissue>
    </source>
</reference>
<accession>A0ABQ9UUF2</accession>
<evidence type="ECO:0000313" key="3">
    <source>
        <dbReference type="EMBL" id="KAK2100708.1"/>
    </source>
</evidence>
<keyword evidence="2" id="KW-0812">Transmembrane</keyword>